<dbReference type="Gene3D" id="1.20.1250.20">
    <property type="entry name" value="MFS general substrate transporter like domains"/>
    <property type="match status" value="2"/>
</dbReference>
<proteinExistence type="predicted"/>
<feature type="compositionally biased region" description="Polar residues" evidence="5">
    <location>
        <begin position="7"/>
        <end position="25"/>
    </location>
</feature>
<dbReference type="PANTHER" id="PTHR23514:SF6">
    <property type="entry name" value="MAJOR FACILITATOR SUPERFAMILY (MFS) PROFILE DOMAIN-CONTAINING PROTEIN"/>
    <property type="match status" value="1"/>
</dbReference>
<keyword evidence="3 6" id="KW-1133">Transmembrane helix</keyword>
<sequence>MMHQLISIESSSAPALETTSTSTDTRQFDVPTRPAKAISRIYAAVPLKESSAREYEQRSNREAFDASDLERSRPVTPTGLGDIEDDDPGSPGSPGRNGNGLSGDEADGVEALQSIWDPYMNRFRLATISLINFANGLNDSAAGAVLPYIERHFGIGYAIVSLIFVGLALGSIMAAPVVDLIRRRLGRGRTLVFSQLLMAAGCIPILTTKAPFPAIVIGYFAVGFGEALNLAMGNTFCANLRQTTVALGLMHGSYGIGGISGPLIATALAVASGAAANPDNKTAAAYSYYYFVPCGIMLFTAVAAGWSFAGYEKDDNNQVGAALELSNAGVLTESPSLSQQRQQRTLGRNWRGHSRAASQAASRAPSPESLSLVPTSSRPAPTPLQASTVNPTPAMSYSSTTRFMTEPVGRACTPIPAAAAISAAANSANGSTRARQRPQRPHMSPFLAVFSARMSRVVLLGALFIMCYQGAEVSIAGWVTSFLIADRGGHEPNVGYVTSGFWGGITLGRFLLAGPAHLIGERRAVYLCVVGSAIFELLVWFVPNVIGDAVAVAIVGLLLGPVYPCAAAVLMRSMNHRERVTGIGITAAFGSAGGAAAPFITGVLAQAVGTFVLHPIALALFAFMIVFWYNVPVLRKPTELKL</sequence>
<evidence type="ECO:0000313" key="8">
    <source>
        <dbReference type="EMBL" id="EFX06098.1"/>
    </source>
</evidence>
<dbReference type="Pfam" id="PF07690">
    <property type="entry name" value="MFS_1"/>
    <property type="match status" value="2"/>
</dbReference>
<feature type="compositionally biased region" description="Polar residues" evidence="5">
    <location>
        <begin position="372"/>
        <end position="398"/>
    </location>
</feature>
<dbReference type="PROSITE" id="PS50850">
    <property type="entry name" value="MFS"/>
    <property type="match status" value="1"/>
</dbReference>
<dbReference type="FunFam" id="1.20.1250.20:FF:000286">
    <property type="entry name" value="MFS efflux transporter"/>
    <property type="match status" value="1"/>
</dbReference>
<dbReference type="RefSeq" id="XP_014175580.1">
    <property type="nucleotide sequence ID" value="XM_014320105.1"/>
</dbReference>
<dbReference type="SUPFAM" id="SSF103473">
    <property type="entry name" value="MFS general substrate transporter"/>
    <property type="match status" value="1"/>
</dbReference>
<evidence type="ECO:0000256" key="2">
    <source>
        <dbReference type="ARBA" id="ARBA00022692"/>
    </source>
</evidence>
<dbReference type="GO" id="GO:0022857">
    <property type="term" value="F:transmembrane transporter activity"/>
    <property type="evidence" value="ECO:0007669"/>
    <property type="project" value="InterPro"/>
</dbReference>
<dbReference type="Proteomes" id="UP000007796">
    <property type="component" value="Unassembled WGS sequence"/>
</dbReference>
<dbReference type="GeneID" id="25977348"/>
<feature type="transmembrane region" description="Helical" evidence="6">
    <location>
        <begin position="611"/>
        <end position="631"/>
    </location>
</feature>
<dbReference type="InParanoid" id="F0X8A6"/>
<dbReference type="eggNOG" id="ENOG502QSZ7">
    <property type="taxonomic scope" value="Eukaryota"/>
</dbReference>
<feature type="transmembrane region" description="Helical" evidence="6">
    <location>
        <begin position="288"/>
        <end position="309"/>
    </location>
</feature>
<feature type="transmembrane region" description="Helical" evidence="6">
    <location>
        <begin position="212"/>
        <end position="232"/>
    </location>
</feature>
<feature type="compositionally biased region" description="Polar residues" evidence="5">
    <location>
        <begin position="333"/>
        <end position="346"/>
    </location>
</feature>
<dbReference type="HOGENOM" id="CLU_021993_1_0_1"/>
<dbReference type="GO" id="GO:0016020">
    <property type="term" value="C:membrane"/>
    <property type="evidence" value="ECO:0007669"/>
    <property type="project" value="UniProtKB-SubCell"/>
</dbReference>
<feature type="transmembrane region" description="Helical" evidence="6">
    <location>
        <begin position="155"/>
        <end position="178"/>
    </location>
</feature>
<evidence type="ECO:0000256" key="3">
    <source>
        <dbReference type="ARBA" id="ARBA00022989"/>
    </source>
</evidence>
<dbReference type="InterPro" id="IPR036259">
    <property type="entry name" value="MFS_trans_sf"/>
</dbReference>
<comment type="subcellular location">
    <subcellularLocation>
        <location evidence="1">Membrane</location>
        <topology evidence="1">Multi-pass membrane protein</topology>
    </subcellularLocation>
</comment>
<dbReference type="PANTHER" id="PTHR23514">
    <property type="entry name" value="BYPASS OF STOP CODON PROTEIN 6"/>
    <property type="match status" value="1"/>
</dbReference>
<name>F0X8A6_GROCL</name>
<dbReference type="EMBL" id="GL629735">
    <property type="protein sequence ID" value="EFX06098.1"/>
    <property type="molecule type" value="Genomic_DNA"/>
</dbReference>
<evidence type="ECO:0000313" key="9">
    <source>
        <dbReference type="Proteomes" id="UP000007796"/>
    </source>
</evidence>
<keyword evidence="2 6" id="KW-0812">Transmembrane</keyword>
<feature type="region of interest" description="Disordered" evidence="5">
    <location>
        <begin position="49"/>
        <end position="104"/>
    </location>
</feature>
<dbReference type="InterPro" id="IPR051788">
    <property type="entry name" value="MFS_Transporter"/>
</dbReference>
<evidence type="ECO:0000256" key="5">
    <source>
        <dbReference type="SAM" id="MobiDB-lite"/>
    </source>
</evidence>
<dbReference type="AlphaFoldDB" id="F0X8A6"/>
<feature type="region of interest" description="Disordered" evidence="5">
    <location>
        <begin position="1"/>
        <end position="33"/>
    </location>
</feature>
<reference evidence="8 9" key="1">
    <citation type="journal article" date="2011" name="Proc. Natl. Acad. Sci. U.S.A.">
        <title>Genome and transcriptome analyses of the mountain pine beetle-fungal symbiont Grosmannia clavigera, a lodgepole pine pathogen.</title>
        <authorList>
            <person name="DiGuistini S."/>
            <person name="Wang Y."/>
            <person name="Liao N.Y."/>
            <person name="Taylor G."/>
            <person name="Tanguay P."/>
            <person name="Feau N."/>
            <person name="Henrissat B."/>
            <person name="Chan S.K."/>
            <person name="Hesse-Orce U."/>
            <person name="Alamouti S.M."/>
            <person name="Tsui C.K.M."/>
            <person name="Docking R.T."/>
            <person name="Levasseur A."/>
            <person name="Haridas S."/>
            <person name="Robertson G."/>
            <person name="Birol I."/>
            <person name="Holt R.A."/>
            <person name="Marra M.A."/>
            <person name="Hamelin R.C."/>
            <person name="Hirst M."/>
            <person name="Jones S.J.M."/>
            <person name="Bohlmann J."/>
            <person name="Breuil C."/>
        </authorList>
    </citation>
    <scope>NUCLEOTIDE SEQUENCE [LARGE SCALE GENOMIC DNA]</scope>
    <source>
        <strain evidence="9">kw1407 / UAMH 11150</strain>
    </source>
</reference>
<dbReference type="InterPro" id="IPR020846">
    <property type="entry name" value="MFS_dom"/>
</dbReference>
<dbReference type="InterPro" id="IPR011701">
    <property type="entry name" value="MFS"/>
</dbReference>
<keyword evidence="4 6" id="KW-0472">Membrane</keyword>
<feature type="transmembrane region" description="Helical" evidence="6">
    <location>
        <begin position="549"/>
        <end position="571"/>
    </location>
</feature>
<feature type="transmembrane region" description="Helical" evidence="6">
    <location>
        <begin position="253"/>
        <end position="276"/>
    </location>
</feature>
<evidence type="ECO:0000256" key="1">
    <source>
        <dbReference type="ARBA" id="ARBA00004141"/>
    </source>
</evidence>
<evidence type="ECO:0000256" key="4">
    <source>
        <dbReference type="ARBA" id="ARBA00023136"/>
    </source>
</evidence>
<organism evidence="9">
    <name type="scientific">Grosmannia clavigera (strain kw1407 / UAMH 11150)</name>
    <name type="common">Blue stain fungus</name>
    <name type="synonym">Graphiocladiella clavigera</name>
    <dbReference type="NCBI Taxonomy" id="655863"/>
    <lineage>
        <taxon>Eukaryota</taxon>
        <taxon>Fungi</taxon>
        <taxon>Dikarya</taxon>
        <taxon>Ascomycota</taxon>
        <taxon>Pezizomycotina</taxon>
        <taxon>Sordariomycetes</taxon>
        <taxon>Sordariomycetidae</taxon>
        <taxon>Ophiostomatales</taxon>
        <taxon>Ophiostomataceae</taxon>
        <taxon>Leptographium</taxon>
    </lineage>
</organism>
<protein>
    <submittedName>
        <fullName evidence="8">Major facilitator superfamily transporter</fullName>
    </submittedName>
</protein>
<feature type="region of interest" description="Disordered" evidence="5">
    <location>
        <begin position="333"/>
        <end position="398"/>
    </location>
</feature>
<feature type="transmembrane region" description="Helical" evidence="6">
    <location>
        <begin position="190"/>
        <end position="206"/>
    </location>
</feature>
<keyword evidence="9" id="KW-1185">Reference proteome</keyword>
<gene>
    <name evidence="8" type="ORF">CMQ_4167</name>
</gene>
<feature type="transmembrane region" description="Helical" evidence="6">
    <location>
        <begin position="494"/>
        <end position="512"/>
    </location>
</feature>
<feature type="transmembrane region" description="Helical" evidence="6">
    <location>
        <begin position="457"/>
        <end position="479"/>
    </location>
</feature>
<feature type="domain" description="Major facilitator superfamily (MFS) profile" evidence="7">
    <location>
        <begin position="458"/>
        <end position="642"/>
    </location>
</feature>
<accession>F0X8A6</accession>
<feature type="transmembrane region" description="Helical" evidence="6">
    <location>
        <begin position="583"/>
        <end position="605"/>
    </location>
</feature>
<evidence type="ECO:0000256" key="6">
    <source>
        <dbReference type="SAM" id="Phobius"/>
    </source>
</evidence>
<feature type="compositionally biased region" description="Basic and acidic residues" evidence="5">
    <location>
        <begin position="50"/>
        <end position="73"/>
    </location>
</feature>
<feature type="transmembrane region" description="Helical" evidence="6">
    <location>
        <begin position="524"/>
        <end position="543"/>
    </location>
</feature>
<dbReference type="OrthoDB" id="413079at2759"/>
<evidence type="ECO:0000259" key="7">
    <source>
        <dbReference type="PROSITE" id="PS50850"/>
    </source>
</evidence>
<feature type="compositionally biased region" description="Low complexity" evidence="5">
    <location>
        <begin position="355"/>
        <end position="369"/>
    </location>
</feature>